<evidence type="ECO:0000256" key="6">
    <source>
        <dbReference type="ARBA" id="ARBA00023136"/>
    </source>
</evidence>
<organism evidence="9 11">
    <name type="scientific">Thalassovita autumnalis</name>
    <dbReference type="NCBI Taxonomy" id="2072972"/>
    <lineage>
        <taxon>Bacteria</taxon>
        <taxon>Pseudomonadati</taxon>
        <taxon>Pseudomonadota</taxon>
        <taxon>Alphaproteobacteria</taxon>
        <taxon>Rhodobacterales</taxon>
        <taxon>Roseobacteraceae</taxon>
        <taxon>Thalassovita</taxon>
    </lineage>
</organism>
<keyword evidence="4 7" id="KW-0812">Transmembrane</keyword>
<gene>
    <name evidence="8" type="ORF">TL5118_01493</name>
    <name evidence="9" type="ORF">TL5120_00475</name>
</gene>
<dbReference type="Proteomes" id="UP000051086">
    <property type="component" value="Unassembled WGS sequence"/>
</dbReference>
<reference evidence="8 10" key="2">
    <citation type="submission" date="2015-09" db="EMBL/GenBank/DDBJ databases">
        <authorList>
            <person name="Rodrigo-Torres L."/>
            <person name="Arahal D.R."/>
        </authorList>
    </citation>
    <scope>NUCLEOTIDE SEQUENCE [LARGE SCALE GENOMIC DNA]</scope>
    <source>
        <strain evidence="8 10">CECT 5118</strain>
    </source>
</reference>
<dbReference type="GO" id="GO:0005886">
    <property type="term" value="C:plasma membrane"/>
    <property type="evidence" value="ECO:0007669"/>
    <property type="project" value="UniProtKB-SubCell"/>
</dbReference>
<keyword evidence="3" id="KW-1003">Cell membrane</keyword>
<feature type="transmembrane region" description="Helical" evidence="7">
    <location>
        <begin position="17"/>
        <end position="37"/>
    </location>
</feature>
<evidence type="ECO:0000256" key="5">
    <source>
        <dbReference type="ARBA" id="ARBA00022989"/>
    </source>
</evidence>
<feature type="transmembrane region" description="Helical" evidence="7">
    <location>
        <begin position="288"/>
        <end position="310"/>
    </location>
</feature>
<dbReference type="RefSeq" id="WP_058242013.1">
    <property type="nucleotide sequence ID" value="NZ_CYSB01000025.1"/>
</dbReference>
<evidence type="ECO:0000256" key="1">
    <source>
        <dbReference type="ARBA" id="ARBA00004651"/>
    </source>
</evidence>
<feature type="transmembrane region" description="Helical" evidence="7">
    <location>
        <begin position="80"/>
        <end position="98"/>
    </location>
</feature>
<dbReference type="PANTHER" id="PTHR30106:SF2">
    <property type="entry name" value="UPF0324 INNER MEMBRANE PROTEIN YEIH"/>
    <property type="match status" value="1"/>
</dbReference>
<protein>
    <recommendedName>
        <fullName evidence="12">Sulfate exporter family transporter</fullName>
    </recommendedName>
</protein>
<dbReference type="EMBL" id="CYSC01000007">
    <property type="protein sequence ID" value="CUH70695.1"/>
    <property type="molecule type" value="Genomic_DNA"/>
</dbReference>
<evidence type="ECO:0000313" key="8">
    <source>
        <dbReference type="EMBL" id="CUH65835.1"/>
    </source>
</evidence>
<dbReference type="EMBL" id="CYSB01000025">
    <property type="protein sequence ID" value="CUH65835.1"/>
    <property type="molecule type" value="Genomic_DNA"/>
</dbReference>
<feature type="transmembrane region" description="Helical" evidence="7">
    <location>
        <begin position="163"/>
        <end position="187"/>
    </location>
</feature>
<feature type="transmembrane region" description="Helical" evidence="7">
    <location>
        <begin position="317"/>
        <end position="338"/>
    </location>
</feature>
<comment type="similarity">
    <text evidence="2">Belongs to the UPF0324 family.</text>
</comment>
<feature type="transmembrane region" description="Helical" evidence="7">
    <location>
        <begin position="261"/>
        <end position="282"/>
    </location>
</feature>
<evidence type="ECO:0000313" key="11">
    <source>
        <dbReference type="Proteomes" id="UP000051887"/>
    </source>
</evidence>
<feature type="transmembrane region" description="Helical" evidence="7">
    <location>
        <begin position="132"/>
        <end position="151"/>
    </location>
</feature>
<evidence type="ECO:0000256" key="2">
    <source>
        <dbReference type="ARBA" id="ARBA00007977"/>
    </source>
</evidence>
<reference evidence="9 11" key="1">
    <citation type="submission" date="2015-09" db="EMBL/GenBank/DDBJ databases">
        <authorList>
            <consortium name="Swine Surveillance"/>
        </authorList>
    </citation>
    <scope>NUCLEOTIDE SEQUENCE [LARGE SCALE GENOMIC DNA]</scope>
    <source>
        <strain evidence="9 11">5120</strain>
    </source>
</reference>
<dbReference type="Pfam" id="PF03601">
    <property type="entry name" value="Cons_hypoth698"/>
    <property type="match status" value="1"/>
</dbReference>
<keyword evidence="10" id="KW-1185">Reference proteome</keyword>
<evidence type="ECO:0008006" key="12">
    <source>
        <dbReference type="Google" id="ProtNLM"/>
    </source>
</evidence>
<keyword evidence="6 7" id="KW-0472">Membrane</keyword>
<dbReference type="Proteomes" id="UP000051887">
    <property type="component" value="Unassembled WGS sequence"/>
</dbReference>
<dbReference type="AlphaFoldDB" id="A0A0N7LX22"/>
<comment type="subcellular location">
    <subcellularLocation>
        <location evidence="1">Cell membrane</location>
        <topology evidence="1">Multi-pass membrane protein</topology>
    </subcellularLocation>
</comment>
<feature type="transmembrane region" description="Helical" evidence="7">
    <location>
        <begin position="105"/>
        <end position="126"/>
    </location>
</feature>
<keyword evidence="5 7" id="KW-1133">Transmembrane helix</keyword>
<dbReference type="InterPro" id="IPR018383">
    <property type="entry name" value="UPF0324_pro"/>
</dbReference>
<name>A0A0N7LX22_9RHOB</name>
<evidence type="ECO:0000256" key="3">
    <source>
        <dbReference type="ARBA" id="ARBA00022475"/>
    </source>
</evidence>
<accession>A0A0N7LX22</accession>
<proteinExistence type="inferred from homology"/>
<evidence type="ECO:0000256" key="4">
    <source>
        <dbReference type="ARBA" id="ARBA00022692"/>
    </source>
</evidence>
<evidence type="ECO:0000313" key="10">
    <source>
        <dbReference type="Proteomes" id="UP000051086"/>
    </source>
</evidence>
<dbReference type="PANTHER" id="PTHR30106">
    <property type="entry name" value="INNER MEMBRANE PROTEIN YEIH-RELATED"/>
    <property type="match status" value="1"/>
</dbReference>
<feature type="transmembrane region" description="Helical" evidence="7">
    <location>
        <begin position="231"/>
        <end position="249"/>
    </location>
</feature>
<sequence length="340" mass="35035">MTAQNTFPSELPLAKHIIRHLPGVALVAALAAGAMWLKQAVDLPLLGPMVIAMILGVAVRNSVGLMTWAEDGICLSQRPLMRLGIVLLGLQLSIGQIWQAGAPVFLGIAVLLFATFWSTQVIGRWLGVAPDLARLIGAGTAVCGASAIMAVQGARPGSNSDLAYAIACVTLFGTLSMLGLPLMAMAFGLDGQAYGLWAGAAIHEVGQVVGATDSYSAEAQQWGMMAKLSRVLLLAPLIVLLTGFGRGPVDPSAKKPSPLPLFVVGFAAMMVLNSTVALPVAALEAGSLISGFFLTMALAAMGLGTDIAALRREGLRPLALGAFATVFVTLGALALVVLTQ</sequence>
<evidence type="ECO:0000256" key="7">
    <source>
        <dbReference type="SAM" id="Phobius"/>
    </source>
</evidence>
<evidence type="ECO:0000313" key="9">
    <source>
        <dbReference type="EMBL" id="CUH70695.1"/>
    </source>
</evidence>
<dbReference type="OrthoDB" id="5393513at2"/>